<proteinExistence type="predicted"/>
<evidence type="ECO:0000313" key="2">
    <source>
        <dbReference type="Proteomes" id="UP000608754"/>
    </source>
</evidence>
<dbReference type="Gene3D" id="3.40.50.280">
    <property type="entry name" value="Cobalamin-binding domain"/>
    <property type="match status" value="1"/>
</dbReference>
<dbReference type="SUPFAM" id="SSF52242">
    <property type="entry name" value="Cobalamin (vitamin B12)-binding domain"/>
    <property type="match status" value="1"/>
</dbReference>
<dbReference type="GO" id="GO:0046872">
    <property type="term" value="F:metal ion binding"/>
    <property type="evidence" value="ECO:0007669"/>
    <property type="project" value="InterPro"/>
</dbReference>
<name>A0A8J7G8A5_9FLAO</name>
<protein>
    <submittedName>
        <fullName evidence="1">MerR family transcriptional regulator</fullName>
    </submittedName>
</protein>
<dbReference type="RefSeq" id="WP_194182692.1">
    <property type="nucleotide sequence ID" value="NZ_JADGIK010000004.1"/>
</dbReference>
<organism evidence="1 2">
    <name type="scientific">Faecalibacter rhinopitheci</name>
    <dbReference type="NCBI Taxonomy" id="2779678"/>
    <lineage>
        <taxon>Bacteria</taxon>
        <taxon>Pseudomonadati</taxon>
        <taxon>Bacteroidota</taxon>
        <taxon>Flavobacteriia</taxon>
        <taxon>Flavobacteriales</taxon>
        <taxon>Weeksellaceae</taxon>
        <taxon>Faecalibacter</taxon>
    </lineage>
</organism>
<dbReference type="AlphaFoldDB" id="A0A8J7G8A5"/>
<dbReference type="GO" id="GO:0031419">
    <property type="term" value="F:cobalamin binding"/>
    <property type="evidence" value="ECO:0007669"/>
    <property type="project" value="InterPro"/>
</dbReference>
<accession>A0A8J7G8A5</accession>
<dbReference type="InterPro" id="IPR036724">
    <property type="entry name" value="Cobalamin-bd_sf"/>
</dbReference>
<gene>
    <name evidence="1" type="ORF">IM532_06715</name>
</gene>
<keyword evidence="2" id="KW-1185">Reference proteome</keyword>
<dbReference type="Proteomes" id="UP000608754">
    <property type="component" value="Unassembled WGS sequence"/>
</dbReference>
<dbReference type="EMBL" id="JADGIK010000004">
    <property type="protein sequence ID" value="MBF0597140.1"/>
    <property type="molecule type" value="Genomic_DNA"/>
</dbReference>
<reference evidence="1" key="1">
    <citation type="submission" date="2020-10" db="EMBL/GenBank/DDBJ databases">
        <authorList>
            <person name="Lu T."/>
            <person name="Wang Q."/>
            <person name="Han X."/>
        </authorList>
    </citation>
    <scope>NUCLEOTIDE SEQUENCE</scope>
    <source>
        <strain evidence="1">WQ 117</strain>
    </source>
</reference>
<comment type="caution">
    <text evidence="1">The sequence shown here is derived from an EMBL/GenBank/DDBJ whole genome shotgun (WGS) entry which is preliminary data.</text>
</comment>
<sequence>MNRFTINQLSYLSGLPDKTILFWKKKYNAFQDCNLENKPDFKYNTEHLNRLLNISTLFHLDKKYDLQSICQLDNDTLQVKVEIELMSNLIKKNLNEDIINQLVASCLTYNETRFNLIIDSAIKKLTISDFYNFILYPFLMRIYETFQANEEKPVQFFYMKSLLKGKFHYLIECSPNFVDKKSKVLLFLPHGEVNEIGLLFCNLILKNHGFQTFYIGSNQTITAVQQAIDDISPDLIISFIPNNDNIKSYNATLESITFDLSKMMILGMDSNLKNIKNTECTKISKLEEFHIILDEYEQKKAEV</sequence>
<evidence type="ECO:0000313" key="1">
    <source>
        <dbReference type="EMBL" id="MBF0597140.1"/>
    </source>
</evidence>